<comment type="caution">
    <text evidence="2">The sequence shown here is derived from an EMBL/GenBank/DDBJ whole genome shotgun (WGS) entry which is preliminary data.</text>
</comment>
<dbReference type="PANTHER" id="PTHR10953:SF102">
    <property type="entry name" value="ADENYLYLTRANSFERASE AND SULFURTRANSFERASE MOCS3"/>
    <property type="match status" value="1"/>
</dbReference>
<dbReference type="InterPro" id="IPR035985">
    <property type="entry name" value="Ubiquitin-activating_enz"/>
</dbReference>
<dbReference type="PANTHER" id="PTHR10953">
    <property type="entry name" value="UBIQUITIN-ACTIVATING ENZYME E1"/>
    <property type="match status" value="1"/>
</dbReference>
<proteinExistence type="predicted"/>
<protein>
    <submittedName>
        <fullName evidence="2">HesA/MoeB/ThiF family protein</fullName>
    </submittedName>
</protein>
<organism evidence="2 3">
    <name type="scientific">Fodinicurvata halophila</name>
    <dbReference type="NCBI Taxonomy" id="1419723"/>
    <lineage>
        <taxon>Bacteria</taxon>
        <taxon>Pseudomonadati</taxon>
        <taxon>Pseudomonadota</taxon>
        <taxon>Alphaproteobacteria</taxon>
        <taxon>Rhodospirillales</taxon>
        <taxon>Rhodovibrionaceae</taxon>
        <taxon>Fodinicurvata</taxon>
    </lineage>
</organism>
<keyword evidence="3" id="KW-1185">Reference proteome</keyword>
<dbReference type="SUPFAM" id="SSF69572">
    <property type="entry name" value="Activating enzymes of the ubiquitin-like proteins"/>
    <property type="match status" value="1"/>
</dbReference>
<dbReference type="NCBIfam" id="NF004281">
    <property type="entry name" value="PRK05690.1"/>
    <property type="match status" value="1"/>
</dbReference>
<dbReference type="EMBL" id="JBHSCW010000007">
    <property type="protein sequence ID" value="MFC4352503.1"/>
    <property type="molecule type" value="Genomic_DNA"/>
</dbReference>
<feature type="domain" description="THIF-type NAD/FAD binding fold" evidence="1">
    <location>
        <begin position="11"/>
        <end position="252"/>
    </location>
</feature>
<evidence type="ECO:0000259" key="1">
    <source>
        <dbReference type="Pfam" id="PF00899"/>
    </source>
</evidence>
<dbReference type="InterPro" id="IPR045886">
    <property type="entry name" value="ThiF/MoeB/HesA"/>
</dbReference>
<dbReference type="RefSeq" id="WP_382422854.1">
    <property type="nucleotide sequence ID" value="NZ_JBHSCW010000007.1"/>
</dbReference>
<evidence type="ECO:0000313" key="2">
    <source>
        <dbReference type="EMBL" id="MFC4352503.1"/>
    </source>
</evidence>
<dbReference type="CDD" id="cd00757">
    <property type="entry name" value="ThiF_MoeB_HesA_family"/>
    <property type="match status" value="1"/>
</dbReference>
<reference evidence="3" key="1">
    <citation type="journal article" date="2019" name="Int. J. Syst. Evol. Microbiol.">
        <title>The Global Catalogue of Microorganisms (GCM) 10K type strain sequencing project: providing services to taxonomists for standard genome sequencing and annotation.</title>
        <authorList>
            <consortium name="The Broad Institute Genomics Platform"/>
            <consortium name="The Broad Institute Genome Sequencing Center for Infectious Disease"/>
            <person name="Wu L."/>
            <person name="Ma J."/>
        </authorList>
    </citation>
    <scope>NUCLEOTIDE SEQUENCE [LARGE SCALE GENOMIC DNA]</scope>
    <source>
        <strain evidence="3">CECT 8472</strain>
    </source>
</reference>
<sequence>MDFTDAQIDRYARHLVLDEIGEQGQEALAGARVLVIGAGGLGSPLLLYLAAAGVGTLGVIDDDRVDLANLQRQVIHGTDDIGRAKTESAAARLRQLNPEIVVQPHEDRLTAANALDIIGQYDLVADGSDTFATRYLVNDACHLAGRSLVSASIMRFDGQLSTFRSHLGHGADGRQNPCYRCLYGDQPEAGRDSCADVGVLAMLPGVMGSLQATEVVKELLDLGESMAGRLLLYDALAMRFQTITLPADPDCPLCGRTPRIHALETAVYDTAAACSPASEGGQG</sequence>
<evidence type="ECO:0000313" key="3">
    <source>
        <dbReference type="Proteomes" id="UP001595799"/>
    </source>
</evidence>
<dbReference type="Proteomes" id="UP001595799">
    <property type="component" value="Unassembled WGS sequence"/>
</dbReference>
<dbReference type="Pfam" id="PF00899">
    <property type="entry name" value="ThiF"/>
    <property type="match status" value="1"/>
</dbReference>
<accession>A0ABV8UNV8</accession>
<dbReference type="InterPro" id="IPR000594">
    <property type="entry name" value="ThiF_NAD_FAD-bd"/>
</dbReference>
<name>A0ABV8UNV8_9PROT</name>
<gene>
    <name evidence="2" type="ORF">ACFOW6_13210</name>
</gene>
<dbReference type="Gene3D" id="3.40.50.720">
    <property type="entry name" value="NAD(P)-binding Rossmann-like Domain"/>
    <property type="match status" value="1"/>
</dbReference>